<dbReference type="InterPro" id="IPR008927">
    <property type="entry name" value="6-PGluconate_DH-like_C_sf"/>
</dbReference>
<evidence type="ECO:0000259" key="8">
    <source>
        <dbReference type="Pfam" id="PF03807"/>
    </source>
</evidence>
<keyword evidence="11" id="KW-1185">Reference proteome</keyword>
<evidence type="ECO:0000256" key="3">
    <source>
        <dbReference type="ARBA" id="ARBA00022857"/>
    </source>
</evidence>
<comment type="catalytic activity">
    <reaction evidence="5 7">
        <text>L-proline + NADP(+) = (S)-1-pyrroline-5-carboxylate + NADPH + 2 H(+)</text>
        <dbReference type="Rhea" id="RHEA:14109"/>
        <dbReference type="ChEBI" id="CHEBI:15378"/>
        <dbReference type="ChEBI" id="CHEBI:17388"/>
        <dbReference type="ChEBI" id="CHEBI:57783"/>
        <dbReference type="ChEBI" id="CHEBI:58349"/>
        <dbReference type="ChEBI" id="CHEBI:60039"/>
        <dbReference type="EC" id="1.5.1.2"/>
    </reaction>
</comment>
<name>A0ABM6W8C7_9STRE</name>
<dbReference type="EMBL" id="CP029490">
    <property type="protein sequence ID" value="AWN21605.1"/>
    <property type="molecule type" value="Genomic_DNA"/>
</dbReference>
<feature type="domain" description="Pyrroline-5-carboxylate reductase catalytic N-terminal" evidence="8">
    <location>
        <begin position="2"/>
        <end position="84"/>
    </location>
</feature>
<accession>A0ABM6W8C7</accession>
<dbReference type="InterPro" id="IPR036291">
    <property type="entry name" value="NAD(P)-bd_dom_sf"/>
</dbReference>
<dbReference type="EC" id="1.5.1.2" evidence="5 6"/>
<dbReference type="PIRSF" id="PIRSF000193">
    <property type="entry name" value="Pyrrol-5-carb_rd"/>
    <property type="match status" value="1"/>
</dbReference>
<evidence type="ECO:0000256" key="5">
    <source>
        <dbReference type="HAMAP-Rule" id="MF_01925"/>
    </source>
</evidence>
<proteinExistence type="inferred from homology"/>
<evidence type="ECO:0000256" key="6">
    <source>
        <dbReference type="NCBIfam" id="TIGR00112"/>
    </source>
</evidence>
<dbReference type="InterPro" id="IPR053790">
    <property type="entry name" value="P5CR-like_CS"/>
</dbReference>
<dbReference type="RefSeq" id="WP_004205752.1">
    <property type="nucleotide sequence ID" value="NZ_CP029490.1"/>
</dbReference>
<dbReference type="HAMAP" id="MF_01925">
    <property type="entry name" value="P5C_reductase"/>
    <property type="match status" value="1"/>
</dbReference>
<keyword evidence="4 5" id="KW-0560">Oxidoreductase</keyword>
<keyword evidence="5 7" id="KW-0028">Amino-acid biosynthesis</keyword>
<dbReference type="NCBIfam" id="TIGR00112">
    <property type="entry name" value="proC"/>
    <property type="match status" value="1"/>
</dbReference>
<dbReference type="PANTHER" id="PTHR11645">
    <property type="entry name" value="PYRROLINE-5-CARBOXYLATE REDUCTASE"/>
    <property type="match status" value="1"/>
</dbReference>
<comment type="catalytic activity">
    <reaction evidence="5">
        <text>L-proline + NAD(+) = (S)-1-pyrroline-5-carboxylate + NADH + 2 H(+)</text>
        <dbReference type="Rhea" id="RHEA:14105"/>
        <dbReference type="ChEBI" id="CHEBI:15378"/>
        <dbReference type="ChEBI" id="CHEBI:17388"/>
        <dbReference type="ChEBI" id="CHEBI:57540"/>
        <dbReference type="ChEBI" id="CHEBI:57945"/>
        <dbReference type="ChEBI" id="CHEBI:60039"/>
        <dbReference type="EC" id="1.5.1.2"/>
    </reaction>
</comment>
<protein>
    <recommendedName>
        <fullName evidence="5 6">Pyrroline-5-carboxylate reductase</fullName>
        <shortName evidence="5">P5C reductase</shortName>
        <shortName evidence="5">P5CR</shortName>
        <ecNumber evidence="5 6">1.5.1.2</ecNumber>
    </recommendedName>
    <alternativeName>
        <fullName evidence="5">PCA reductase</fullName>
    </alternativeName>
</protein>
<dbReference type="SUPFAM" id="SSF48179">
    <property type="entry name" value="6-phosphogluconate dehydrogenase C-terminal domain-like"/>
    <property type="match status" value="1"/>
</dbReference>
<gene>
    <name evidence="5" type="primary">proC</name>
    <name evidence="10" type="ORF">DK182_09865</name>
</gene>
<evidence type="ECO:0000313" key="11">
    <source>
        <dbReference type="Proteomes" id="UP000245369"/>
    </source>
</evidence>
<comment type="function">
    <text evidence="5">Catalyzes the reduction of 1-pyrroline-5-carboxylate (PCA) to L-proline.</text>
</comment>
<dbReference type="Gene3D" id="1.10.3730.10">
    <property type="entry name" value="ProC C-terminal domain-like"/>
    <property type="match status" value="1"/>
</dbReference>
<evidence type="ECO:0000313" key="10">
    <source>
        <dbReference type="EMBL" id="AWN21605.1"/>
    </source>
</evidence>
<dbReference type="Pfam" id="PF03807">
    <property type="entry name" value="F420_oxidored"/>
    <property type="match status" value="1"/>
</dbReference>
<evidence type="ECO:0000259" key="9">
    <source>
        <dbReference type="Pfam" id="PF14748"/>
    </source>
</evidence>
<dbReference type="PANTHER" id="PTHR11645:SF0">
    <property type="entry name" value="PYRROLINE-5-CARBOXYLATE REDUCTASE 3"/>
    <property type="match status" value="1"/>
</dbReference>
<feature type="domain" description="Pyrroline-5-carboxylate reductase dimerisation" evidence="9">
    <location>
        <begin position="152"/>
        <end position="256"/>
    </location>
</feature>
<evidence type="ECO:0000256" key="7">
    <source>
        <dbReference type="RuleBase" id="RU003903"/>
    </source>
</evidence>
<dbReference type="InterPro" id="IPR000304">
    <property type="entry name" value="Pyrroline-COOH_reductase"/>
</dbReference>
<comment type="subcellular location">
    <subcellularLocation>
        <location evidence="5">Cytoplasm</location>
    </subcellularLocation>
</comment>
<dbReference type="Pfam" id="PF14748">
    <property type="entry name" value="P5CR_dimer"/>
    <property type="match status" value="1"/>
</dbReference>
<reference evidence="10 11" key="1">
    <citation type="submission" date="2018-05" db="EMBL/GenBank/DDBJ databases">
        <title>Complete genome sequences of Streptococcus sobrinus.</title>
        <authorList>
            <person name="Sales M."/>
            <person name="Jensen P.A."/>
        </authorList>
    </citation>
    <scope>NUCLEOTIDE SEQUENCE [LARGE SCALE GENOMIC DNA]</scope>
    <source>
        <strain evidence="10 11">SL1</strain>
    </source>
</reference>
<keyword evidence="2 5" id="KW-0641">Proline biosynthesis</keyword>
<dbReference type="PROSITE" id="PS00521">
    <property type="entry name" value="P5CR"/>
    <property type="match status" value="1"/>
</dbReference>
<comment type="similarity">
    <text evidence="1 5 7">Belongs to the pyrroline-5-carboxylate reductase family.</text>
</comment>
<dbReference type="SUPFAM" id="SSF51735">
    <property type="entry name" value="NAD(P)-binding Rossmann-fold domains"/>
    <property type="match status" value="1"/>
</dbReference>
<evidence type="ECO:0000256" key="4">
    <source>
        <dbReference type="ARBA" id="ARBA00023002"/>
    </source>
</evidence>
<keyword evidence="3 5" id="KW-0521">NADP</keyword>
<comment type="pathway">
    <text evidence="5 7">Amino-acid biosynthesis; L-proline biosynthesis; L-proline from L-glutamate 5-semialdehyde: step 1/1.</text>
</comment>
<dbReference type="Gene3D" id="3.40.50.720">
    <property type="entry name" value="NAD(P)-binding Rossmann-like Domain"/>
    <property type="match status" value="1"/>
</dbReference>
<keyword evidence="5" id="KW-0963">Cytoplasm</keyword>
<organism evidence="10 11">
    <name type="scientific">Streptococcus sobrinus</name>
    <dbReference type="NCBI Taxonomy" id="1310"/>
    <lineage>
        <taxon>Bacteria</taxon>
        <taxon>Bacillati</taxon>
        <taxon>Bacillota</taxon>
        <taxon>Bacilli</taxon>
        <taxon>Lactobacillales</taxon>
        <taxon>Streptococcaceae</taxon>
        <taxon>Streptococcus</taxon>
    </lineage>
</organism>
<evidence type="ECO:0000256" key="1">
    <source>
        <dbReference type="ARBA" id="ARBA00005525"/>
    </source>
</evidence>
<dbReference type="GeneID" id="93924808"/>
<evidence type="ECO:0000256" key="2">
    <source>
        <dbReference type="ARBA" id="ARBA00022650"/>
    </source>
</evidence>
<dbReference type="InterPro" id="IPR028939">
    <property type="entry name" value="P5C_Rdtase_cat_N"/>
</dbReference>
<dbReference type="Proteomes" id="UP000245369">
    <property type="component" value="Chromosome"/>
</dbReference>
<sequence length="256" mass="27195">MKIGFIGLGKMATAIIKGLEKTDFEILVAGRDPEKTARQAQELGVRALAQHSELVTQADLIVLAVKPQVLPSVLDKLTFHQPIMSMAAGVSLECLAELTDPSLPLIRIMPNINAQILQSTTAICRNQQVDDQLLDLAKTITNSFGSTFEIAEKDFDSFTALAGSSPAYIYLFMEALALAGVKHGLPKNRAVDIVTQTVLASAQNLSQGQDSPHDLMDKISSPGGTTIAGLADLEKTGLTASVISGIDATIARAKEL</sequence>
<dbReference type="InterPro" id="IPR029036">
    <property type="entry name" value="P5CR_dimer"/>
</dbReference>